<reference evidence="1 2" key="1">
    <citation type="submission" date="2019-02" db="EMBL/GenBank/DDBJ databases">
        <title>Bacterial novel species Emticicia sp. 17J42-9 isolated from soil.</title>
        <authorList>
            <person name="Jung H.-Y."/>
        </authorList>
    </citation>
    <scope>NUCLEOTIDE SEQUENCE [LARGE SCALE GENOMIC DNA]</scope>
    <source>
        <strain evidence="1 2">17J42-9</strain>
    </source>
</reference>
<name>A0A4Q5LU33_9BACT</name>
<dbReference type="RefSeq" id="WP_130023686.1">
    <property type="nucleotide sequence ID" value="NZ_SEWF01000053.1"/>
</dbReference>
<protein>
    <submittedName>
        <fullName evidence="1">Uncharacterized protein</fullName>
    </submittedName>
</protein>
<dbReference type="AlphaFoldDB" id="A0A4Q5LU33"/>
<comment type="caution">
    <text evidence="1">The sequence shown here is derived from an EMBL/GenBank/DDBJ whole genome shotgun (WGS) entry which is preliminary data.</text>
</comment>
<keyword evidence="2" id="KW-1185">Reference proteome</keyword>
<accession>A0A4Q5LU33</accession>
<organism evidence="1 2">
    <name type="scientific">Emticicia agri</name>
    <dbReference type="NCBI Taxonomy" id="2492393"/>
    <lineage>
        <taxon>Bacteria</taxon>
        <taxon>Pseudomonadati</taxon>
        <taxon>Bacteroidota</taxon>
        <taxon>Cytophagia</taxon>
        <taxon>Cytophagales</taxon>
        <taxon>Leadbetterellaceae</taxon>
        <taxon>Emticicia</taxon>
    </lineage>
</organism>
<gene>
    <name evidence="1" type="ORF">EWM59_23435</name>
</gene>
<sequence>MSIAVKSQNCQTENKELFFVEIDIRGVSINPILMNGLTSFVKVSEYNNDSPMSFLRSFYRLGSYSPDIELIGYSLFKECQNEGFNARSMSLLNNKIFKKSIKKQLLLKTGETVFLRISKIKADFLELDKDNKIIPSNSNEISLSEINEIKMCYIPLKIYYYKKPRKKDIL</sequence>
<evidence type="ECO:0000313" key="1">
    <source>
        <dbReference type="EMBL" id="RYU93186.1"/>
    </source>
</evidence>
<dbReference type="EMBL" id="SEWF01000053">
    <property type="protein sequence ID" value="RYU93186.1"/>
    <property type="molecule type" value="Genomic_DNA"/>
</dbReference>
<dbReference type="Proteomes" id="UP000293162">
    <property type="component" value="Unassembled WGS sequence"/>
</dbReference>
<proteinExistence type="predicted"/>
<evidence type="ECO:0000313" key="2">
    <source>
        <dbReference type="Proteomes" id="UP000293162"/>
    </source>
</evidence>